<gene>
    <name evidence="1" type="ORF">GCM10007053_08190</name>
</gene>
<organism evidence="1 2">
    <name type="scientific">Parahalioglobus pacificus</name>
    <dbReference type="NCBI Taxonomy" id="930806"/>
    <lineage>
        <taxon>Bacteria</taxon>
        <taxon>Pseudomonadati</taxon>
        <taxon>Pseudomonadota</taxon>
        <taxon>Gammaproteobacteria</taxon>
        <taxon>Cellvibrionales</taxon>
        <taxon>Halieaceae</taxon>
        <taxon>Parahalioglobus</taxon>
    </lineage>
</organism>
<comment type="caution">
    <text evidence="1">The sequence shown here is derived from an EMBL/GenBank/DDBJ whole genome shotgun (WGS) entry which is preliminary data.</text>
</comment>
<accession>A0A918XFQ0</accession>
<reference evidence="1" key="1">
    <citation type="journal article" date="2014" name="Int. J. Syst. Evol. Microbiol.">
        <title>Complete genome sequence of Corynebacterium casei LMG S-19264T (=DSM 44701T), isolated from a smear-ripened cheese.</title>
        <authorList>
            <consortium name="US DOE Joint Genome Institute (JGI-PGF)"/>
            <person name="Walter F."/>
            <person name="Albersmeier A."/>
            <person name="Kalinowski J."/>
            <person name="Ruckert C."/>
        </authorList>
    </citation>
    <scope>NUCLEOTIDE SEQUENCE</scope>
    <source>
        <strain evidence="1">KCTC 23430</strain>
    </source>
</reference>
<dbReference type="Proteomes" id="UP000644693">
    <property type="component" value="Unassembled WGS sequence"/>
</dbReference>
<protein>
    <recommendedName>
        <fullName evidence="3">Transposase DDE domain-containing protein</fullName>
    </recommendedName>
</protein>
<dbReference type="EMBL" id="BMYM01000001">
    <property type="protein sequence ID" value="GHD28631.1"/>
    <property type="molecule type" value="Genomic_DNA"/>
</dbReference>
<reference evidence="1" key="2">
    <citation type="submission" date="2020-09" db="EMBL/GenBank/DDBJ databases">
        <authorList>
            <person name="Sun Q."/>
            <person name="Kim S."/>
        </authorList>
    </citation>
    <scope>NUCLEOTIDE SEQUENCE</scope>
    <source>
        <strain evidence="1">KCTC 23430</strain>
    </source>
</reference>
<evidence type="ECO:0000313" key="2">
    <source>
        <dbReference type="Proteomes" id="UP000644693"/>
    </source>
</evidence>
<sequence length="63" mass="7554">MTLIQREGKQFPPHRRNIGQLRERGLAIKVFLIAQRFTKNLRSRYELQDMIKIAVITLYQLLE</sequence>
<dbReference type="AlphaFoldDB" id="A0A918XFQ0"/>
<keyword evidence="2" id="KW-1185">Reference proteome</keyword>
<evidence type="ECO:0000313" key="1">
    <source>
        <dbReference type="EMBL" id="GHD28631.1"/>
    </source>
</evidence>
<proteinExistence type="predicted"/>
<name>A0A918XFQ0_9GAMM</name>
<evidence type="ECO:0008006" key="3">
    <source>
        <dbReference type="Google" id="ProtNLM"/>
    </source>
</evidence>